<dbReference type="InterPro" id="IPR012341">
    <property type="entry name" value="6hp_glycosidase-like_sf"/>
</dbReference>
<dbReference type="Gene3D" id="1.50.10.10">
    <property type="match status" value="1"/>
</dbReference>
<proteinExistence type="predicted"/>
<dbReference type="EMBL" id="JAHQCX010000005">
    <property type="protein sequence ID" value="MBU9726252.1"/>
    <property type="molecule type" value="Genomic_DNA"/>
</dbReference>
<organism evidence="1 2">
    <name type="scientific">Diplocloster modestus</name>
    <dbReference type="NCBI Taxonomy" id="2850322"/>
    <lineage>
        <taxon>Bacteria</taxon>
        <taxon>Bacillati</taxon>
        <taxon>Bacillota</taxon>
        <taxon>Clostridia</taxon>
        <taxon>Lachnospirales</taxon>
        <taxon>Lachnospiraceae</taxon>
        <taxon>Diplocloster</taxon>
    </lineage>
</organism>
<dbReference type="InterPro" id="IPR008928">
    <property type="entry name" value="6-hairpin_glycosidase_sf"/>
</dbReference>
<reference evidence="1 2" key="1">
    <citation type="submission" date="2021-06" db="EMBL/GenBank/DDBJ databases">
        <title>Description of novel taxa of the family Lachnospiraceae.</title>
        <authorList>
            <person name="Chaplin A.V."/>
            <person name="Sokolova S.R."/>
            <person name="Pikina A.P."/>
            <person name="Korzhanova M."/>
            <person name="Belova V."/>
            <person name="Korostin D."/>
            <person name="Efimov B.A."/>
        </authorList>
    </citation>
    <scope>NUCLEOTIDE SEQUENCE [LARGE SCALE GENOMIC DNA]</scope>
    <source>
        <strain evidence="1 2">ASD4241</strain>
    </source>
</reference>
<protein>
    <recommendedName>
        <fullName evidence="3">Cellobiose phosphorylase</fullName>
    </recommendedName>
</protein>
<gene>
    <name evidence="1" type="ORF">KTH90_09520</name>
</gene>
<keyword evidence="2" id="KW-1185">Reference proteome</keyword>
<name>A0ABS6K6V8_9FIRM</name>
<evidence type="ECO:0008006" key="3">
    <source>
        <dbReference type="Google" id="ProtNLM"/>
    </source>
</evidence>
<sequence length="615" mass="70723">MNQAYYQNDGSIHCIGNGMLAVYEQGPNIIQIFGPPYSSPSYMQFSLCAEDGLFVISQREPQTAVWHHKLILRGKQIGEMIDFTIEGSPCFLRLVELLEPVDLRIDMEKNWQVSINGKRFGRQKVCAGFMAYADAGISVYEHVPYPSCRDIVHQVMMRGNIAMDDNLTVHAQPGHSVIYCVGGEDYPACVENAEWVLHQKPEKLLDKVRTCWREFSARRKDFEKKLPQNLPLREKVLSAVDDVSVLIKTQQSREGGILAGHNYHLAYVRDQYGASRCLLKLGYRKEAKKILEYYFRIFEKYGKIHNAQTMGDSHHFHIHENDNVEITGYLIIQAFDYYNASQDKDFLIRIMPMLEWAWFAQVEELKENMLPFNGDETYVAGGILPRTVLCEGSAESTLLFLTAGERLLKFVGKGGLWGSPMLYAQQELYHMVKTQYKERFYKNGDLITNRPFADENDQQRFLHGVCQKCGKFGWNELDISGYYLCRDCYGSPTEVKPLQRIYRIPSVKLTPVYLGSSIFGPGEERRMIEEFICSYPEQESRTVGYDKGMLLYALGRRNMPQAETIYREVLEQLDSVGGWAEYYYGRKPDGTRYRPWESGINLEAVLQYAAGYTAD</sequence>
<dbReference type="SUPFAM" id="SSF48208">
    <property type="entry name" value="Six-hairpin glycosidases"/>
    <property type="match status" value="1"/>
</dbReference>
<dbReference type="RefSeq" id="WP_158351154.1">
    <property type="nucleotide sequence ID" value="NZ_JAHQCX010000005.1"/>
</dbReference>
<evidence type="ECO:0000313" key="2">
    <source>
        <dbReference type="Proteomes" id="UP001314681"/>
    </source>
</evidence>
<evidence type="ECO:0000313" key="1">
    <source>
        <dbReference type="EMBL" id="MBU9726252.1"/>
    </source>
</evidence>
<comment type="caution">
    <text evidence="1">The sequence shown here is derived from an EMBL/GenBank/DDBJ whole genome shotgun (WGS) entry which is preliminary data.</text>
</comment>
<accession>A0ABS6K6V8</accession>
<dbReference type="Proteomes" id="UP001314681">
    <property type="component" value="Unassembled WGS sequence"/>
</dbReference>